<gene>
    <name evidence="1" type="ORF">FHX73_13516</name>
</gene>
<reference evidence="1 2" key="1">
    <citation type="submission" date="2019-06" db="EMBL/GenBank/DDBJ databases">
        <title>Sequencing the genomes of 1000 actinobacteria strains.</title>
        <authorList>
            <person name="Klenk H.-P."/>
        </authorList>
    </citation>
    <scope>NUCLEOTIDE SEQUENCE [LARGE SCALE GENOMIC DNA]</scope>
    <source>
        <strain evidence="1 2">DSM 44826</strain>
    </source>
</reference>
<organism evidence="1 2">
    <name type="scientific">Kitasatospora viridis</name>
    <dbReference type="NCBI Taxonomy" id="281105"/>
    <lineage>
        <taxon>Bacteria</taxon>
        <taxon>Bacillati</taxon>
        <taxon>Actinomycetota</taxon>
        <taxon>Actinomycetes</taxon>
        <taxon>Kitasatosporales</taxon>
        <taxon>Streptomycetaceae</taxon>
        <taxon>Kitasatospora</taxon>
    </lineage>
</organism>
<protein>
    <submittedName>
        <fullName evidence="1">Uncharacterized protein</fullName>
    </submittedName>
</protein>
<name>A0A561TTM2_9ACTN</name>
<dbReference type="RefSeq" id="WP_145909666.1">
    <property type="nucleotide sequence ID" value="NZ_BAAAMZ010000001.1"/>
</dbReference>
<evidence type="ECO:0000313" key="1">
    <source>
        <dbReference type="EMBL" id="TWF90469.1"/>
    </source>
</evidence>
<sequence>MPRRTAAALRLDADCRSRLRDHPRRPSRLTSRTRRQAARFETERGLHERRLEDAVHRWRAFTRRPGRTLYLPEPDLPGYDIWDDRSLIERAIGALDARAARELASVVRDVDAAFLARTLPDPYAPRAWPWWRRRCQELGDILDVPSQAHGRPAGP</sequence>
<accession>A0A561TTM2</accession>
<dbReference type="EMBL" id="VIWT01000003">
    <property type="protein sequence ID" value="TWF90469.1"/>
    <property type="molecule type" value="Genomic_DNA"/>
</dbReference>
<dbReference type="Proteomes" id="UP000317940">
    <property type="component" value="Unassembled WGS sequence"/>
</dbReference>
<keyword evidence="2" id="KW-1185">Reference proteome</keyword>
<dbReference type="OrthoDB" id="3540409at2"/>
<dbReference type="AlphaFoldDB" id="A0A561TTM2"/>
<comment type="caution">
    <text evidence="1">The sequence shown here is derived from an EMBL/GenBank/DDBJ whole genome shotgun (WGS) entry which is preliminary data.</text>
</comment>
<proteinExistence type="predicted"/>
<evidence type="ECO:0000313" key="2">
    <source>
        <dbReference type="Proteomes" id="UP000317940"/>
    </source>
</evidence>